<evidence type="ECO:0000313" key="3">
    <source>
        <dbReference type="Proteomes" id="UP000887566"/>
    </source>
</evidence>
<dbReference type="Pfam" id="PF23003">
    <property type="entry name" value="Fn1_2"/>
    <property type="match status" value="1"/>
</dbReference>
<keyword evidence="3" id="KW-1185">Reference proteome</keyword>
<sequence>MHLFALVTATFALIATTAFGCHVDGKNRKNGEEWTVKDQFVMACVIEASKGWHTTIVACLNAEGKRIKVGSELTEGRTVTSCTALNDGTGSVKLHTRWVGGAAPAVPVQAKIAIDSTAKVTSGNSTAS</sequence>
<evidence type="ECO:0000259" key="2">
    <source>
        <dbReference type="Pfam" id="PF23003"/>
    </source>
</evidence>
<dbReference type="WBParaSite" id="PSAMB.scaffold3979size16151.g23049.t1">
    <property type="protein sequence ID" value="PSAMB.scaffold3979size16151.g23049.t1"/>
    <property type="gene ID" value="PSAMB.scaffold3979size16151.g23049"/>
</dbReference>
<keyword evidence="1" id="KW-0732">Signal</keyword>
<feature type="chain" id="PRO_5038000824" evidence="1">
    <location>
        <begin position="21"/>
        <end position="128"/>
    </location>
</feature>
<dbReference type="InterPro" id="IPR055119">
    <property type="entry name" value="Mig18_Fn1"/>
</dbReference>
<protein>
    <submittedName>
        <fullName evidence="4">Secreted protein</fullName>
    </submittedName>
</protein>
<evidence type="ECO:0000256" key="1">
    <source>
        <dbReference type="SAM" id="SignalP"/>
    </source>
</evidence>
<proteinExistence type="predicted"/>
<feature type="domain" description="Abnormal cell migration protein 18-like fibronectin type I" evidence="2">
    <location>
        <begin position="20"/>
        <end position="89"/>
    </location>
</feature>
<dbReference type="Proteomes" id="UP000887566">
    <property type="component" value="Unplaced"/>
</dbReference>
<dbReference type="AlphaFoldDB" id="A0A914WI95"/>
<reference evidence="4" key="1">
    <citation type="submission" date="2022-11" db="UniProtKB">
        <authorList>
            <consortium name="WormBaseParasite"/>
        </authorList>
    </citation>
    <scope>IDENTIFICATION</scope>
</reference>
<organism evidence="3 4">
    <name type="scientific">Plectus sambesii</name>
    <dbReference type="NCBI Taxonomy" id="2011161"/>
    <lineage>
        <taxon>Eukaryota</taxon>
        <taxon>Metazoa</taxon>
        <taxon>Ecdysozoa</taxon>
        <taxon>Nematoda</taxon>
        <taxon>Chromadorea</taxon>
        <taxon>Plectida</taxon>
        <taxon>Plectina</taxon>
        <taxon>Plectoidea</taxon>
        <taxon>Plectidae</taxon>
        <taxon>Plectus</taxon>
    </lineage>
</organism>
<evidence type="ECO:0000313" key="4">
    <source>
        <dbReference type="WBParaSite" id="PSAMB.scaffold3979size16151.g23049.t1"/>
    </source>
</evidence>
<accession>A0A914WI95</accession>
<feature type="signal peptide" evidence="1">
    <location>
        <begin position="1"/>
        <end position="20"/>
    </location>
</feature>
<name>A0A914WI95_9BILA</name>